<keyword evidence="1" id="KW-1133">Transmembrane helix</keyword>
<dbReference type="Proteomes" id="UP000594042">
    <property type="component" value="Chromosome"/>
</dbReference>
<sequence length="204" mass="23648">MKIKKSNKKKHYIYSLWILSLILICITLISCRQEVTPKPNAFFRIDPDTSSYQSINSNLPVSFEIAASAYTVNDTNHILNKWVNIIYPYYHATLYCSYHLANKLQNIYQLLDENKSLVYQHSIKAEQITAQNYTDSINNIYATLYQLQGNTATPIQFTITDSSKYLFRGALYFDFPIRNDSIAPVLGYLKSDIIHLIETFKIHN</sequence>
<dbReference type="RefSeq" id="WP_021929404.1">
    <property type="nucleotide sequence ID" value="NZ_AP023322.1"/>
</dbReference>
<evidence type="ECO:0008006" key="4">
    <source>
        <dbReference type="Google" id="ProtNLM"/>
    </source>
</evidence>
<organism evidence="2 3">
    <name type="scientific">Coprobacter secundus subsp. similis</name>
    <dbReference type="NCBI Taxonomy" id="2751153"/>
    <lineage>
        <taxon>Bacteria</taxon>
        <taxon>Pseudomonadati</taxon>
        <taxon>Bacteroidota</taxon>
        <taxon>Bacteroidia</taxon>
        <taxon>Bacteroidales</taxon>
        <taxon>Barnesiellaceae</taxon>
        <taxon>Coprobacter</taxon>
    </lineage>
</organism>
<dbReference type="PROSITE" id="PS51257">
    <property type="entry name" value="PROKAR_LIPOPROTEIN"/>
    <property type="match status" value="1"/>
</dbReference>
<dbReference type="EMBL" id="AP023322">
    <property type="protein sequence ID" value="BCI63631.1"/>
    <property type="molecule type" value="Genomic_DNA"/>
</dbReference>
<dbReference type="Pfam" id="PF25593">
    <property type="entry name" value="GldD_lipo"/>
    <property type="match status" value="1"/>
</dbReference>
<accession>A0A7G1HYJ7</accession>
<keyword evidence="3" id="KW-1185">Reference proteome</keyword>
<evidence type="ECO:0000256" key="1">
    <source>
        <dbReference type="SAM" id="Phobius"/>
    </source>
</evidence>
<evidence type="ECO:0000313" key="2">
    <source>
        <dbReference type="EMBL" id="BCI63631.1"/>
    </source>
</evidence>
<reference evidence="3" key="1">
    <citation type="submission" date="2020-07" db="EMBL/GenBank/DDBJ databases">
        <title>Complete genome sequencing of Coprobacter sp. strain 2CBH44.</title>
        <authorList>
            <person name="Sakamoto M."/>
            <person name="Murakami T."/>
            <person name="Mori H."/>
        </authorList>
    </citation>
    <scope>NUCLEOTIDE SEQUENCE [LARGE SCALE GENOMIC DNA]</scope>
    <source>
        <strain evidence="3">2CBH44</strain>
    </source>
</reference>
<dbReference type="AlphaFoldDB" id="A0A7G1HYJ7"/>
<keyword evidence="1" id="KW-0812">Transmembrane</keyword>
<proteinExistence type="predicted"/>
<evidence type="ECO:0000313" key="3">
    <source>
        <dbReference type="Proteomes" id="UP000594042"/>
    </source>
</evidence>
<keyword evidence="1" id="KW-0472">Membrane</keyword>
<gene>
    <name evidence="2" type="ORF">Cop2CBH44_19840</name>
</gene>
<feature type="transmembrane region" description="Helical" evidence="1">
    <location>
        <begin position="12"/>
        <end position="30"/>
    </location>
</feature>
<name>A0A7G1HYJ7_9BACT</name>
<dbReference type="KEGG" id="copr:Cop2CBH44_19840"/>
<protein>
    <recommendedName>
        <fullName evidence="4">Gliding motility lipoprotein GldD</fullName>
    </recommendedName>
</protein>
<dbReference type="InterPro" id="IPR019850">
    <property type="entry name" value="GldD-like"/>
</dbReference>